<dbReference type="CDD" id="cd02208">
    <property type="entry name" value="cupin_RmlC-like"/>
    <property type="match status" value="1"/>
</dbReference>
<dbReference type="PANTHER" id="PTHR43280">
    <property type="entry name" value="ARAC-FAMILY TRANSCRIPTIONAL REGULATOR"/>
    <property type="match status" value="1"/>
</dbReference>
<evidence type="ECO:0000259" key="2">
    <source>
        <dbReference type="PROSITE" id="PS01124"/>
    </source>
</evidence>
<sequence length="484" mass="54528">MGKVEKIKFRNRKKNKGFEIISLKSFFESANTSFIKKHFRTDFYNLIFVTEGKCIHEIDFLEYTIGPGEILIISKDRVHSYSEFHNLEGYLIMFTEGFLCEFLSNNTSEVKDLFKQSYLNPHVNFIDVHASTLTKLLDIIHGMYTNTDSIINYEVMASAFRTFALLILNSILGEEASRQIKNEIFIQFTELVEEYIHKEKTVEGYANMMHVSKKTVNLMTRKAIDMSAKQYIIQQLIFKIKLKLCFEQKSISEIANELGFTESSNMTRFFKKYTGISPREFRSVNCKGNNNWTRSESMDLNAIKEAIETKVYHITTDTKVPLHEHATQDEVFYCIKGSGFGVLADGEVELKVGDVFIAPAGTMHSMRTDGDLYVTAVLIPVNRIICHCKQVSYGDIRKAMVGGARTIEEIQEITGAGTGCGNCIKDIKKILALACGCKMVSMEAVVDAVKDGADTVEKVGEVTGAGTDCGKCKALIQNIIDTKK</sequence>
<dbReference type="Proteomes" id="UP000216024">
    <property type="component" value="Unassembled WGS sequence"/>
</dbReference>
<dbReference type="SMART" id="SM00342">
    <property type="entry name" value="HTH_ARAC"/>
    <property type="match status" value="1"/>
</dbReference>
<dbReference type="InterPro" id="IPR007419">
    <property type="entry name" value="BFD-like_2Fe2S-bd_dom"/>
</dbReference>
<feature type="domain" description="HTH araC/xylS-type" evidence="2">
    <location>
        <begin position="186"/>
        <end position="284"/>
    </location>
</feature>
<keyword evidence="1" id="KW-0238">DNA-binding</keyword>
<accession>A0A267MMJ7</accession>
<reference evidence="3 4" key="1">
    <citation type="submission" date="2017-06" db="EMBL/GenBank/DDBJ databases">
        <title>Draft genome sequence of anaerobic fermentative bacterium Anaeromicrobium sediminis DY2726D isolated from West Pacific Ocean sediments.</title>
        <authorList>
            <person name="Zeng X."/>
        </authorList>
    </citation>
    <scope>NUCLEOTIDE SEQUENCE [LARGE SCALE GENOMIC DNA]</scope>
    <source>
        <strain evidence="3 4">DY2726D</strain>
    </source>
</reference>
<dbReference type="InterPro" id="IPR014710">
    <property type="entry name" value="RmlC-like_jellyroll"/>
</dbReference>
<dbReference type="EMBL" id="NIBG01000004">
    <property type="protein sequence ID" value="PAB60138.1"/>
    <property type="molecule type" value="Genomic_DNA"/>
</dbReference>
<dbReference type="Gene3D" id="2.60.120.10">
    <property type="entry name" value="Jelly Rolls"/>
    <property type="match status" value="1"/>
</dbReference>
<dbReference type="GO" id="GO:0043565">
    <property type="term" value="F:sequence-specific DNA binding"/>
    <property type="evidence" value="ECO:0007669"/>
    <property type="project" value="InterPro"/>
</dbReference>
<dbReference type="PANTHER" id="PTHR43280:SF32">
    <property type="entry name" value="TRANSCRIPTIONAL REGULATORY PROTEIN"/>
    <property type="match status" value="1"/>
</dbReference>
<gene>
    <name evidence="3" type="ORF">CCE28_07140</name>
</gene>
<dbReference type="InterPro" id="IPR041854">
    <property type="entry name" value="BFD-like_2Fe2S-bd_dom_sf"/>
</dbReference>
<dbReference type="Pfam" id="PF07883">
    <property type="entry name" value="Cupin_2"/>
    <property type="match status" value="1"/>
</dbReference>
<protein>
    <recommendedName>
        <fullName evidence="2">HTH araC/xylS-type domain-containing protein</fullName>
    </recommendedName>
</protein>
<dbReference type="Gene3D" id="1.10.10.60">
    <property type="entry name" value="Homeodomain-like"/>
    <property type="match status" value="1"/>
</dbReference>
<evidence type="ECO:0000313" key="3">
    <source>
        <dbReference type="EMBL" id="PAB60138.1"/>
    </source>
</evidence>
<dbReference type="InterPro" id="IPR011051">
    <property type="entry name" value="RmlC_Cupin_sf"/>
</dbReference>
<dbReference type="InterPro" id="IPR018060">
    <property type="entry name" value="HTH_AraC"/>
</dbReference>
<dbReference type="Gene3D" id="1.10.10.1100">
    <property type="entry name" value="BFD-like [2Fe-2S]-binding domain"/>
    <property type="match status" value="2"/>
</dbReference>
<organism evidence="3 4">
    <name type="scientific">Anaeromicrobium sediminis</name>
    <dbReference type="NCBI Taxonomy" id="1478221"/>
    <lineage>
        <taxon>Bacteria</taxon>
        <taxon>Bacillati</taxon>
        <taxon>Bacillota</taxon>
        <taxon>Clostridia</taxon>
        <taxon>Peptostreptococcales</taxon>
        <taxon>Thermotaleaceae</taxon>
        <taxon>Anaeromicrobium</taxon>
    </lineage>
</organism>
<evidence type="ECO:0000313" key="4">
    <source>
        <dbReference type="Proteomes" id="UP000216024"/>
    </source>
</evidence>
<dbReference type="InterPro" id="IPR013096">
    <property type="entry name" value="Cupin_2"/>
</dbReference>
<evidence type="ECO:0000256" key="1">
    <source>
        <dbReference type="ARBA" id="ARBA00023125"/>
    </source>
</evidence>
<dbReference type="OrthoDB" id="15293at2"/>
<proteinExistence type="predicted"/>
<dbReference type="Pfam" id="PF12833">
    <property type="entry name" value="HTH_18"/>
    <property type="match status" value="1"/>
</dbReference>
<keyword evidence="4" id="KW-1185">Reference proteome</keyword>
<dbReference type="SUPFAM" id="SSF51182">
    <property type="entry name" value="RmlC-like cupins"/>
    <property type="match status" value="1"/>
</dbReference>
<dbReference type="Pfam" id="PF02311">
    <property type="entry name" value="AraC_binding"/>
    <property type="match status" value="1"/>
</dbReference>
<dbReference type="PROSITE" id="PS01124">
    <property type="entry name" value="HTH_ARAC_FAMILY_2"/>
    <property type="match status" value="1"/>
</dbReference>
<dbReference type="GO" id="GO:0003700">
    <property type="term" value="F:DNA-binding transcription factor activity"/>
    <property type="evidence" value="ECO:0007669"/>
    <property type="project" value="InterPro"/>
</dbReference>
<dbReference type="AlphaFoldDB" id="A0A267MMJ7"/>
<name>A0A267MMJ7_9FIRM</name>
<dbReference type="Pfam" id="PF04324">
    <property type="entry name" value="Fer2_BFD"/>
    <property type="match status" value="2"/>
</dbReference>
<dbReference type="RefSeq" id="WP_095132410.1">
    <property type="nucleotide sequence ID" value="NZ_NIBG01000004.1"/>
</dbReference>
<dbReference type="InterPro" id="IPR003313">
    <property type="entry name" value="AraC-bd"/>
</dbReference>
<comment type="caution">
    <text evidence="3">The sequence shown here is derived from an EMBL/GenBank/DDBJ whole genome shotgun (WGS) entry which is preliminary data.</text>
</comment>